<name>A0AA48M0E8_9ZZZZ</name>
<dbReference type="AlphaFoldDB" id="A0AA48M0E8"/>
<organism evidence="1">
    <name type="scientific">freshwater sediment metagenome</name>
    <dbReference type="NCBI Taxonomy" id="556182"/>
    <lineage>
        <taxon>unclassified sequences</taxon>
        <taxon>metagenomes</taxon>
        <taxon>ecological metagenomes</taxon>
    </lineage>
</organism>
<dbReference type="EMBL" id="OY288114">
    <property type="protein sequence ID" value="CAJ0873995.1"/>
    <property type="molecule type" value="Genomic_DNA"/>
</dbReference>
<accession>A0AA48M0E8</accession>
<reference evidence="1" key="1">
    <citation type="submission" date="2023-07" db="EMBL/GenBank/DDBJ databases">
        <authorList>
            <person name="Pelsma A.J. K."/>
        </authorList>
    </citation>
    <scope>NUCLEOTIDE SEQUENCE</scope>
</reference>
<proteinExistence type="predicted"/>
<evidence type="ECO:0000313" key="1">
    <source>
        <dbReference type="EMBL" id="CAJ0873995.1"/>
    </source>
</evidence>
<gene>
    <name evidence="1" type="ORF">AMST5_02560</name>
</gene>
<sequence>MNKHGIALAADSAISLGNGQKVYHTAEKLFKLSNAPIAIMTYGCAEIMGVPWEIVIKTYVSQFGERRFPTVEQYALDFMRFIESSEMLCPMSVQQEFFSSIVESVLKANIRDQWKKKLSGEPKNRDRKAAALLLQTIKDEIASLQTIPPIEQLDDTFGRKVVSDYAKIIQDLQNSLFHDVTISNEITDALKLLLELLHTRQWFHPNHFSGVVFAGFGEPEPFPSLYICSVGTVVSSKLRWTKANDAHVDRKHPVIIIPFAQTDMIDLFCSGIYPTLKDRLAYIIAKSLPHSTIKSRSRTKIELIEKDVRAAIEKEFQEKYTLPLISAVEVLSCYDLAKMAEALVSLTAFKARMSVEQQETVGGPIDVAVIAKCEGFTWVKKKDTMKHESTDSFLMP</sequence>
<protein>
    <submittedName>
        <fullName evidence="1">Uncharacterized protein</fullName>
    </submittedName>
</protein>